<dbReference type="RefSeq" id="WP_033529446.1">
    <property type="nucleotide sequence ID" value="NZ_JAVRFJ010000024.1"/>
</dbReference>
<dbReference type="SUPFAM" id="SSF47413">
    <property type="entry name" value="lambda repressor-like DNA-binding domains"/>
    <property type="match status" value="1"/>
</dbReference>
<dbReference type="Pfam" id="PF13560">
    <property type="entry name" value="HTH_31"/>
    <property type="match status" value="1"/>
</dbReference>
<gene>
    <name evidence="2" type="ORF">RM704_25930</name>
</gene>
<name>A0ABU2Z605_9ACTN</name>
<comment type="caution">
    <text evidence="2">The sequence shown here is derived from an EMBL/GenBank/DDBJ whole genome shotgun (WGS) entry which is preliminary data.</text>
</comment>
<organism evidence="2 3">
    <name type="scientific">Streptomyces gottesmaniae</name>
    <dbReference type="NCBI Taxonomy" id="3075518"/>
    <lineage>
        <taxon>Bacteria</taxon>
        <taxon>Bacillati</taxon>
        <taxon>Actinomycetota</taxon>
        <taxon>Actinomycetes</taxon>
        <taxon>Kitasatosporales</taxon>
        <taxon>Streptomycetaceae</taxon>
        <taxon>Streptomyces</taxon>
    </lineage>
</organism>
<dbReference type="EMBL" id="JAVRFJ010000024">
    <property type="protein sequence ID" value="MDT0570857.1"/>
    <property type="molecule type" value="Genomic_DNA"/>
</dbReference>
<reference evidence="2" key="1">
    <citation type="submission" date="2024-05" db="EMBL/GenBank/DDBJ databases">
        <title>30 novel species of actinomycetes from the DSMZ collection.</title>
        <authorList>
            <person name="Nouioui I."/>
        </authorList>
    </citation>
    <scope>NUCLEOTIDE SEQUENCE</scope>
    <source>
        <strain evidence="2">DSM 3412</strain>
    </source>
</reference>
<dbReference type="InterPro" id="IPR001387">
    <property type="entry name" value="Cro/C1-type_HTH"/>
</dbReference>
<feature type="domain" description="HTH cro/C1-type" evidence="1">
    <location>
        <begin position="10"/>
        <end position="65"/>
    </location>
</feature>
<sequence length="261" mass="28159">MVGEHDFGARLRRLLDRRGLHPTSLSRHADVPEPELTAVLQAHQTPTPPLLRRLAPALGLHTADVFAIAGADLPEDLAPLDATAGREVPRVIQEAAGLPPEHRGRLRRLVASLPQAQRTQPVPDTPPGHRYPPGPGALLLRMLHIRNLNLPATARAFGTVTDRYWAAATFGQVGRGRKPLTPDLLADCTTLLDVPADDLSALTGIPLPTTSTTTCAPTPGTPKLDAPEIAELIWELRRLTASQLRQVTDAAKALRERQPDA</sequence>
<dbReference type="InterPro" id="IPR010982">
    <property type="entry name" value="Lambda_DNA-bd_dom_sf"/>
</dbReference>
<accession>A0ABU2Z605</accession>
<protein>
    <submittedName>
        <fullName evidence="2">Helix-turn-helix domain-containing protein</fullName>
    </submittedName>
</protein>
<evidence type="ECO:0000313" key="2">
    <source>
        <dbReference type="EMBL" id="MDT0570857.1"/>
    </source>
</evidence>
<dbReference type="Gene3D" id="1.10.260.40">
    <property type="entry name" value="lambda repressor-like DNA-binding domains"/>
    <property type="match status" value="1"/>
</dbReference>
<proteinExistence type="predicted"/>
<evidence type="ECO:0000259" key="1">
    <source>
        <dbReference type="SMART" id="SM00530"/>
    </source>
</evidence>
<dbReference type="SMART" id="SM00530">
    <property type="entry name" value="HTH_XRE"/>
    <property type="match status" value="1"/>
</dbReference>
<keyword evidence="3" id="KW-1185">Reference proteome</keyword>
<evidence type="ECO:0000313" key="3">
    <source>
        <dbReference type="Proteomes" id="UP001180737"/>
    </source>
</evidence>
<dbReference type="Proteomes" id="UP001180737">
    <property type="component" value="Unassembled WGS sequence"/>
</dbReference>